<gene>
    <name evidence="9" type="ORF">Mgra_00001418</name>
</gene>
<dbReference type="GO" id="GO:0032040">
    <property type="term" value="C:small-subunit processome"/>
    <property type="evidence" value="ECO:0007669"/>
    <property type="project" value="InterPro"/>
</dbReference>
<protein>
    <submittedName>
        <fullName evidence="9">Uncharacterized protein</fullName>
    </submittedName>
</protein>
<dbReference type="Proteomes" id="UP000605970">
    <property type="component" value="Unassembled WGS sequence"/>
</dbReference>
<evidence type="ECO:0000256" key="2">
    <source>
        <dbReference type="ARBA" id="ARBA00022517"/>
    </source>
</evidence>
<accession>A0A8S9ZZZ6</accession>
<evidence type="ECO:0000256" key="3">
    <source>
        <dbReference type="ARBA" id="ARBA00022552"/>
    </source>
</evidence>
<keyword evidence="8" id="KW-0175">Coiled coil</keyword>
<feature type="coiled-coil region" evidence="8">
    <location>
        <begin position="784"/>
        <end position="813"/>
    </location>
</feature>
<evidence type="ECO:0000256" key="7">
    <source>
        <dbReference type="ARBA" id="ARBA00023242"/>
    </source>
</evidence>
<keyword evidence="7" id="KW-0539">Nucleus</keyword>
<evidence type="ECO:0000313" key="9">
    <source>
        <dbReference type="EMBL" id="KAF7639187.1"/>
    </source>
</evidence>
<keyword evidence="6" id="KW-0804">Transcription</keyword>
<dbReference type="GO" id="GO:0045943">
    <property type="term" value="P:positive regulation of transcription by RNA polymerase I"/>
    <property type="evidence" value="ECO:0007669"/>
    <property type="project" value="InterPro"/>
</dbReference>
<keyword evidence="2" id="KW-0690">Ribosome biogenesis</keyword>
<reference evidence="9" key="1">
    <citation type="journal article" date="2020" name="Ecol. Evol.">
        <title>Genome structure and content of the rice root-knot nematode (Meloidogyne graminicola).</title>
        <authorList>
            <person name="Phan N.T."/>
            <person name="Danchin E.G.J."/>
            <person name="Klopp C."/>
            <person name="Perfus-Barbeoch L."/>
            <person name="Kozlowski D.K."/>
            <person name="Koutsovoulos G.D."/>
            <person name="Lopez-Roques C."/>
            <person name="Bouchez O."/>
            <person name="Zahm M."/>
            <person name="Besnard G."/>
            <person name="Bellafiore S."/>
        </authorList>
    </citation>
    <scope>NUCLEOTIDE SEQUENCE</scope>
    <source>
        <strain evidence="9">VN-18</strain>
    </source>
</reference>
<dbReference type="SUPFAM" id="SSF69322">
    <property type="entry name" value="Tricorn protease domain 2"/>
    <property type="match status" value="1"/>
</dbReference>
<dbReference type="PANTHER" id="PTHR44215">
    <property type="entry name" value="WD REPEAT-CONTAINING PROTEIN 75"/>
    <property type="match status" value="1"/>
</dbReference>
<name>A0A8S9ZZZ6_9BILA</name>
<dbReference type="InterPro" id="IPR053826">
    <property type="entry name" value="WDR75"/>
</dbReference>
<dbReference type="OrthoDB" id="4096at2759"/>
<dbReference type="GO" id="GO:0006364">
    <property type="term" value="P:rRNA processing"/>
    <property type="evidence" value="ECO:0007669"/>
    <property type="project" value="UniProtKB-KW"/>
</dbReference>
<evidence type="ECO:0000256" key="4">
    <source>
        <dbReference type="ARBA" id="ARBA00022574"/>
    </source>
</evidence>
<proteinExistence type="predicted"/>
<dbReference type="GO" id="GO:0003723">
    <property type="term" value="F:RNA binding"/>
    <property type="evidence" value="ECO:0007669"/>
    <property type="project" value="InterPro"/>
</dbReference>
<evidence type="ECO:0000256" key="1">
    <source>
        <dbReference type="ARBA" id="ARBA00004604"/>
    </source>
</evidence>
<keyword evidence="3" id="KW-0698">rRNA processing</keyword>
<dbReference type="PANTHER" id="PTHR44215:SF1">
    <property type="entry name" value="WD REPEAT-CONTAINING PROTEIN 75"/>
    <property type="match status" value="1"/>
</dbReference>
<dbReference type="AlphaFoldDB" id="A0A8S9ZZZ6"/>
<evidence type="ECO:0000256" key="5">
    <source>
        <dbReference type="ARBA" id="ARBA00022737"/>
    </source>
</evidence>
<keyword evidence="4" id="KW-0853">WD repeat</keyword>
<sequence>MVARAKSSSPPLKIMKNDELHSSTSCMEQIAFCEDLQLGCFDDTFKKFFAYSGSDVVSFDVENGERLQIYRHNESILISFTNIPQYFLWNVESGDQIAAINIQLPINYKPLWIYNVDNKYFILSQIHKKCTESSTVDNSLSSESSLFEIPLLSATQDTQKISTKIQSRLVSHIGSTPRSKTHLAVSSGFFVKIEKKSVRMCVFDEDEEEEDDNLLNGGNEDEEMEEDVENKMKEESSAGVTLHNKREYHIDSKFSVDDQNLVEFKEVYIVGDSLYAVLNIGRVYCWTHFTKRGLKKFNFSHFTLTGYEPTMCVSNVGTAFIGFGNAQIYKYNVNASSGVGRWCPLEHLLLESPPRSLLLCGDYTKMAVLQTDNSLCFINTSQMHLISRAEVLHVLRLPEHYNNKNYRFLIETDPAMENELLFVANARIGHIQWIDPFKWKTACVLDIAEENAPPPQDTFNMPNFQWLNTYLVCLSMQMLVTCECYRDNPQQTLIKFWSRSKSKSMINSTFKLENCVELNDRRIEFLHSTFDEFNLPSSSNLAELSKNEEEFLFIDSLGHMDIYKRDLKRRSRWLRDLNRHNSNWQKCSILSCSKVQQRLFATIQKLENLTFVVLRNIDEMAITQVIDNLIDAKQVEWSHSPNILLVVCKAGLVAFNSKNDNCAPIWIINQNNFVAINSNRFFTFVYNEQEVFLLNPNDGTRNNSMEEIRFSQPQEKIIALQEQSKDKKICNNIYFCGITNKGSLSIISSKTLSNNDKILNQLELEESFVNNNKKVKNTTAFSRLIEINEEKKNENKKRKSKEINNNNFNEEEEYEGEDKIIKKPRYLLKQVSIKKFIDGPTYTLPPISILAQRFVQACLVRRRP</sequence>
<evidence type="ECO:0000256" key="8">
    <source>
        <dbReference type="SAM" id="Coils"/>
    </source>
</evidence>
<dbReference type="EMBL" id="JABEBT010000007">
    <property type="protein sequence ID" value="KAF7639187.1"/>
    <property type="molecule type" value="Genomic_DNA"/>
</dbReference>
<evidence type="ECO:0000313" key="10">
    <source>
        <dbReference type="Proteomes" id="UP000605970"/>
    </source>
</evidence>
<comment type="subcellular location">
    <subcellularLocation>
        <location evidence="1">Nucleus</location>
        <location evidence="1">Nucleolus</location>
    </subcellularLocation>
</comment>
<keyword evidence="10" id="KW-1185">Reference proteome</keyword>
<dbReference type="GO" id="GO:2000234">
    <property type="term" value="P:positive regulation of rRNA processing"/>
    <property type="evidence" value="ECO:0007669"/>
    <property type="project" value="TreeGrafter"/>
</dbReference>
<keyword evidence="5" id="KW-0677">Repeat</keyword>
<comment type="caution">
    <text evidence="9">The sequence shown here is derived from an EMBL/GenBank/DDBJ whole genome shotgun (WGS) entry which is preliminary data.</text>
</comment>
<evidence type="ECO:0000256" key="6">
    <source>
        <dbReference type="ARBA" id="ARBA00023163"/>
    </source>
</evidence>
<organism evidence="9 10">
    <name type="scientific">Meloidogyne graminicola</name>
    <dbReference type="NCBI Taxonomy" id="189291"/>
    <lineage>
        <taxon>Eukaryota</taxon>
        <taxon>Metazoa</taxon>
        <taxon>Ecdysozoa</taxon>
        <taxon>Nematoda</taxon>
        <taxon>Chromadorea</taxon>
        <taxon>Rhabditida</taxon>
        <taxon>Tylenchina</taxon>
        <taxon>Tylenchomorpha</taxon>
        <taxon>Tylenchoidea</taxon>
        <taxon>Meloidogynidae</taxon>
        <taxon>Meloidogyninae</taxon>
        <taxon>Meloidogyne</taxon>
    </lineage>
</organism>